<organism evidence="4 5">
    <name type="scientific">Digitaria exilis</name>
    <dbReference type="NCBI Taxonomy" id="1010633"/>
    <lineage>
        <taxon>Eukaryota</taxon>
        <taxon>Viridiplantae</taxon>
        <taxon>Streptophyta</taxon>
        <taxon>Embryophyta</taxon>
        <taxon>Tracheophyta</taxon>
        <taxon>Spermatophyta</taxon>
        <taxon>Magnoliopsida</taxon>
        <taxon>Liliopsida</taxon>
        <taxon>Poales</taxon>
        <taxon>Poaceae</taxon>
        <taxon>PACMAD clade</taxon>
        <taxon>Panicoideae</taxon>
        <taxon>Panicodae</taxon>
        <taxon>Paniceae</taxon>
        <taxon>Anthephorinae</taxon>
        <taxon>Digitaria</taxon>
    </lineage>
</organism>
<comment type="caution">
    <text evidence="4">The sequence shown here is derived from an EMBL/GenBank/DDBJ whole genome shotgun (WGS) entry which is preliminary data.</text>
</comment>
<evidence type="ECO:0000256" key="3">
    <source>
        <dbReference type="SAM" id="Phobius"/>
    </source>
</evidence>
<dbReference type="GO" id="GO:0005886">
    <property type="term" value="C:plasma membrane"/>
    <property type="evidence" value="ECO:0007669"/>
    <property type="project" value="TreeGrafter"/>
</dbReference>
<evidence type="ECO:0000256" key="2">
    <source>
        <dbReference type="ARBA" id="ARBA00023136"/>
    </source>
</evidence>
<evidence type="ECO:0008006" key="6">
    <source>
        <dbReference type="Google" id="ProtNLM"/>
    </source>
</evidence>
<keyword evidence="3" id="KW-1133">Transmembrane helix</keyword>
<keyword evidence="3" id="KW-0812">Transmembrane</keyword>
<gene>
    <name evidence="4" type="ORF">HU200_005224</name>
</gene>
<accession>A0A835FT36</accession>
<comment type="subcellular location">
    <subcellularLocation>
        <location evidence="1">Membrane</location>
    </subcellularLocation>
</comment>
<name>A0A835FT36_9POAL</name>
<dbReference type="Proteomes" id="UP000636709">
    <property type="component" value="Unassembled WGS sequence"/>
</dbReference>
<evidence type="ECO:0000256" key="1">
    <source>
        <dbReference type="ARBA" id="ARBA00004370"/>
    </source>
</evidence>
<evidence type="ECO:0000313" key="5">
    <source>
        <dbReference type="Proteomes" id="UP000636709"/>
    </source>
</evidence>
<dbReference type="PANTHER" id="PTHR31234">
    <property type="entry name" value="LATE EMBRYOGENESIS ABUNDANT (LEA) HYDROXYPROLINE-RICH GLYCOPROTEIN FAMILY"/>
    <property type="match status" value="1"/>
</dbReference>
<dbReference type="AlphaFoldDB" id="A0A835FT36"/>
<keyword evidence="5" id="KW-1185">Reference proteome</keyword>
<keyword evidence="2 3" id="KW-0472">Membrane</keyword>
<sequence length="280" mass="30620">MGKGGSTSAMLQKKGADDVVGPHVSQLERGDIWILDALSKRSKCIAGPCPRAGHRPHLHGTTRHGRTPLDVVPGLERDRRTQQNIKWWLIPFAILLLLLAAVAVVIIMKTNVADARLDTFAFAGAQGGEPAATSFFTYNISVALRVGNPNRAMSIKHTKPLVATFVFHDRRLHNLTVVEAGHKHQPGKTEVHLLHAGGLVPGFLLGAAAAEDFKKQNATGMFKLEVRLSGEIKYQRVATAMKRKLSMSCPVGLQLAPRGPEVVVFHEVDCMTVKQDEMYF</sequence>
<dbReference type="GO" id="GO:0098542">
    <property type="term" value="P:defense response to other organism"/>
    <property type="evidence" value="ECO:0007669"/>
    <property type="project" value="InterPro"/>
</dbReference>
<reference evidence="4" key="1">
    <citation type="submission" date="2020-07" db="EMBL/GenBank/DDBJ databases">
        <title>Genome sequence and genetic diversity analysis of an under-domesticated orphan crop, white fonio (Digitaria exilis).</title>
        <authorList>
            <person name="Bennetzen J.L."/>
            <person name="Chen S."/>
            <person name="Ma X."/>
            <person name="Wang X."/>
            <person name="Yssel A.E.J."/>
            <person name="Chaluvadi S.R."/>
            <person name="Johnson M."/>
            <person name="Gangashetty P."/>
            <person name="Hamidou F."/>
            <person name="Sanogo M.D."/>
            <person name="Zwaenepoel A."/>
            <person name="Wallace J."/>
            <person name="Van De Peer Y."/>
            <person name="Van Deynze A."/>
        </authorList>
    </citation>
    <scope>NUCLEOTIDE SEQUENCE</scope>
    <source>
        <tissue evidence="4">Leaves</tissue>
    </source>
</reference>
<feature type="transmembrane region" description="Helical" evidence="3">
    <location>
        <begin position="87"/>
        <end position="108"/>
    </location>
</feature>
<dbReference type="PANTHER" id="PTHR31234:SF2">
    <property type="entry name" value="OS05G0199100 PROTEIN"/>
    <property type="match status" value="1"/>
</dbReference>
<dbReference type="EMBL" id="JACEFO010000353">
    <property type="protein sequence ID" value="KAF8772839.1"/>
    <property type="molecule type" value="Genomic_DNA"/>
</dbReference>
<protein>
    <recommendedName>
        <fullName evidence="6">Late embryogenesis abundant protein LEA-2 subgroup domain-containing protein</fullName>
    </recommendedName>
</protein>
<dbReference type="InterPro" id="IPR044839">
    <property type="entry name" value="NDR1-like"/>
</dbReference>
<evidence type="ECO:0000313" key="4">
    <source>
        <dbReference type="EMBL" id="KAF8772839.1"/>
    </source>
</evidence>
<dbReference type="OrthoDB" id="692641at2759"/>
<proteinExistence type="predicted"/>